<evidence type="ECO:0000256" key="1">
    <source>
        <dbReference type="SAM" id="Phobius"/>
    </source>
</evidence>
<sequence>MMGMCACEVIDLICSVSGVVATIIIGIWQCRQNAKINKLSHDQMETERQRHSEAVDAMVRKFLSEYHETIGLLPLCAIAASYNDAFPYSRKMYFDFILLPMDVRTAIFSRCGWKMCDIRDDKFFQSCIARLEMASKIFLSNSKFISIFYDSGKHIEHAISDHKNLKTPANFDAIGNLVSDIIQEAILSPESKPGDVYSRIIEETHFQTVPNDEAIMIACCTAISVAKHSGLSLPEDDSATDFGFPGAWSGESIETMEDLFLLTLFEIWQNLWDIEDRLLQKESEEFYDHQ</sequence>
<dbReference type="EMBL" id="JAKNJB010000006">
    <property type="protein sequence ID" value="MCG4526462.1"/>
    <property type="molecule type" value="Genomic_DNA"/>
</dbReference>
<keyword evidence="1" id="KW-0812">Transmembrane</keyword>
<proteinExistence type="predicted"/>
<name>A0ABS9M6N8_9FIRM</name>
<accession>A0ABS9M6N8</accession>
<evidence type="ECO:0000313" key="2">
    <source>
        <dbReference type="EMBL" id="MCG4526462.1"/>
    </source>
</evidence>
<feature type="transmembrane region" description="Helical" evidence="1">
    <location>
        <begin position="9"/>
        <end position="28"/>
    </location>
</feature>
<organism evidence="2 3">
    <name type="scientific">Intestinimonas massiliensis</name>
    <name type="common">ex Afouda et al. 2020</name>
    <dbReference type="NCBI Taxonomy" id="1673721"/>
    <lineage>
        <taxon>Bacteria</taxon>
        <taxon>Bacillati</taxon>
        <taxon>Bacillota</taxon>
        <taxon>Clostridia</taxon>
        <taxon>Eubacteriales</taxon>
        <taxon>Intestinimonas</taxon>
    </lineage>
</organism>
<dbReference type="RefSeq" id="WP_177692737.1">
    <property type="nucleotide sequence ID" value="NZ_JAKNJB010000006.1"/>
</dbReference>
<evidence type="ECO:0000313" key="3">
    <source>
        <dbReference type="Proteomes" id="UP001200313"/>
    </source>
</evidence>
<reference evidence="2 3" key="1">
    <citation type="submission" date="2022-01" db="EMBL/GenBank/DDBJ databases">
        <title>Collection of gut derived symbiotic bacterial strains cultured from healthy donors.</title>
        <authorList>
            <person name="Lin H."/>
            <person name="Kohout C."/>
            <person name="Waligurski E."/>
            <person name="Pamer E.G."/>
        </authorList>
    </citation>
    <scope>NUCLEOTIDE SEQUENCE [LARGE SCALE GENOMIC DNA]</scope>
    <source>
        <strain evidence="2 3">DFI.3.7</strain>
    </source>
</reference>
<protein>
    <submittedName>
        <fullName evidence="2">Uncharacterized protein</fullName>
    </submittedName>
</protein>
<keyword evidence="1" id="KW-1133">Transmembrane helix</keyword>
<keyword evidence="3" id="KW-1185">Reference proteome</keyword>
<gene>
    <name evidence="2" type="ORF">L0P79_05140</name>
</gene>
<keyword evidence="1" id="KW-0472">Membrane</keyword>
<dbReference type="Proteomes" id="UP001200313">
    <property type="component" value="Unassembled WGS sequence"/>
</dbReference>
<comment type="caution">
    <text evidence="2">The sequence shown here is derived from an EMBL/GenBank/DDBJ whole genome shotgun (WGS) entry which is preliminary data.</text>
</comment>